<keyword evidence="2" id="KW-0614">Plasmid</keyword>
<organism evidence="2 3">
    <name type="scientific">Peteryoungia desertarenae</name>
    <dbReference type="NCBI Taxonomy" id="1813451"/>
    <lineage>
        <taxon>Bacteria</taxon>
        <taxon>Pseudomonadati</taxon>
        <taxon>Pseudomonadota</taxon>
        <taxon>Alphaproteobacteria</taxon>
        <taxon>Hyphomicrobiales</taxon>
        <taxon>Rhizobiaceae</taxon>
        <taxon>Peteryoungia</taxon>
    </lineage>
</organism>
<accession>A0ABX6QT69</accession>
<dbReference type="RefSeq" id="WP_138289678.1">
    <property type="nucleotide sequence ID" value="NZ_CP058351.1"/>
</dbReference>
<reference evidence="2 3" key="1">
    <citation type="submission" date="2020-06" db="EMBL/GenBank/DDBJ databases">
        <title>Genome sequence of Rhizobium sp strain ADMK78.</title>
        <authorList>
            <person name="Rahi P."/>
        </authorList>
    </citation>
    <scope>NUCLEOTIDE SEQUENCE [LARGE SCALE GENOMIC DNA]</scope>
    <source>
        <strain evidence="2 3">ADMK78</strain>
        <plasmid evidence="2 3">pPRADMK78_01</plasmid>
    </source>
</reference>
<keyword evidence="3" id="KW-1185">Reference proteome</keyword>
<evidence type="ECO:0000313" key="3">
    <source>
        <dbReference type="Proteomes" id="UP000308530"/>
    </source>
</evidence>
<feature type="transmembrane region" description="Helical" evidence="1">
    <location>
        <begin position="367"/>
        <end position="383"/>
    </location>
</feature>
<evidence type="ECO:0000256" key="1">
    <source>
        <dbReference type="SAM" id="Phobius"/>
    </source>
</evidence>
<evidence type="ECO:0008006" key="4">
    <source>
        <dbReference type="Google" id="ProtNLM"/>
    </source>
</evidence>
<keyword evidence="1" id="KW-0472">Membrane</keyword>
<dbReference type="EMBL" id="CP058351">
    <property type="protein sequence ID" value="QLF71694.1"/>
    <property type="molecule type" value="Genomic_DNA"/>
</dbReference>
<name>A0ABX6QT69_9HYPH</name>
<feature type="transmembrane region" description="Helical" evidence="1">
    <location>
        <begin position="12"/>
        <end position="34"/>
    </location>
</feature>
<dbReference type="Proteomes" id="UP000308530">
    <property type="component" value="Plasmid pPRADMK78_01"/>
</dbReference>
<sequence length="683" mass="74022">MTANTSNKIHALYSVILAALLILNFAYLLNYIFFDYRMEIHSDSAVKVLIAKEIFDTGNYFPTDWNYVNNDLFILFGHTFIIPLLAFMPPGFAAHAISGAISASIILALIWLVSRLLSMSALTGLACVTIFCSGISPFMSENLFGQVSYGAVLYHTLGIIASSLLWLDKKGSKAVPFLVIAAAIVGLTFWHNPQRALVAQGYPVVAAALSLAFFCRTRDQAGAGERKISILVIAILTGAVAGTLAHLATLQKVNSVFGASDATWLTFEQAIRNIGYTLQGVLGILGGLPAEGGTVTSTGGAFAAIRIIGALAFIAVAVAAWRHLLVRGSRSQHFFAAFILHSAVPVLLLQIFTTLPDMNDPIQSSRYLVPVVALSVIAMLSHWEGLKPASYLGALTFVALLPLATTGPLSAAVPALASHQAFGQTNQYASDRLEVLAFMKSNNLRYGYASYWNASVYSVLSDGETLVRPIHINSLSPFRHLSSDRWYSETSWAGPSFILLSSNELEYFDESHLIAHGYKPEKRLKIANYTILTFTENISGRLPGWNTSIEEPTSIPITQKSHRQVGTYLEIDGKGVLQAGIGQSGALHYGPYWLLRKGDYQAEFLITLPDLNKGGARLDVATTTTDTKILASGDAVSTGVTTLNFHNSTRQPLEFRVWVDGSSTVQLRGITITEKSNVAINPH</sequence>
<keyword evidence="1" id="KW-1133">Transmembrane helix</keyword>
<feature type="transmembrane region" description="Helical" evidence="1">
    <location>
        <begin position="92"/>
        <end position="113"/>
    </location>
</feature>
<feature type="transmembrane region" description="Helical" evidence="1">
    <location>
        <begin position="146"/>
        <end position="167"/>
    </location>
</feature>
<geneLocation type="plasmid" evidence="2 3">
    <name>pPRADMK78_01</name>
</geneLocation>
<feature type="transmembrane region" description="Helical" evidence="1">
    <location>
        <begin position="197"/>
        <end position="216"/>
    </location>
</feature>
<protein>
    <recommendedName>
        <fullName evidence="4">Glycosyltransferase RgtA/B/C/D-like domain-containing protein</fullName>
    </recommendedName>
</protein>
<gene>
    <name evidence="2" type="ORF">FE840_018825</name>
</gene>
<feature type="transmembrane region" description="Helical" evidence="1">
    <location>
        <begin position="174"/>
        <end position="191"/>
    </location>
</feature>
<feature type="transmembrane region" description="Helical" evidence="1">
    <location>
        <begin position="333"/>
        <end position="355"/>
    </location>
</feature>
<feature type="transmembrane region" description="Helical" evidence="1">
    <location>
        <begin position="395"/>
        <end position="417"/>
    </location>
</feature>
<feature type="transmembrane region" description="Helical" evidence="1">
    <location>
        <begin position="120"/>
        <end position="140"/>
    </location>
</feature>
<keyword evidence="1" id="KW-0812">Transmembrane</keyword>
<feature type="transmembrane region" description="Helical" evidence="1">
    <location>
        <begin position="301"/>
        <end position="321"/>
    </location>
</feature>
<feature type="transmembrane region" description="Helical" evidence="1">
    <location>
        <begin position="228"/>
        <end position="248"/>
    </location>
</feature>
<evidence type="ECO:0000313" key="2">
    <source>
        <dbReference type="EMBL" id="QLF71694.1"/>
    </source>
</evidence>
<proteinExistence type="predicted"/>